<dbReference type="EMBL" id="AP022584">
    <property type="protein sequence ID" value="BBY09367.1"/>
    <property type="molecule type" value="Genomic_DNA"/>
</dbReference>
<protein>
    <submittedName>
        <fullName evidence="2">Polyketide cyclase</fullName>
    </submittedName>
</protein>
<keyword evidence="3" id="KW-1185">Reference proteome</keyword>
<dbReference type="CDD" id="cd00531">
    <property type="entry name" value="NTF2_like"/>
    <property type="match status" value="1"/>
</dbReference>
<organism evidence="2 3">
    <name type="scientific">Mycobacterium marseillense</name>
    <dbReference type="NCBI Taxonomy" id="701042"/>
    <lineage>
        <taxon>Bacteria</taxon>
        <taxon>Bacillati</taxon>
        <taxon>Actinomycetota</taxon>
        <taxon>Actinomycetes</taxon>
        <taxon>Mycobacteriales</taxon>
        <taxon>Mycobacteriaceae</taxon>
        <taxon>Mycobacterium</taxon>
        <taxon>Mycobacterium avium complex (MAC)</taxon>
    </lineage>
</organism>
<proteinExistence type="predicted"/>
<name>A0ABN5ZLF3_9MYCO</name>
<evidence type="ECO:0000259" key="1">
    <source>
        <dbReference type="Pfam" id="PF13577"/>
    </source>
</evidence>
<dbReference type="Pfam" id="PF13577">
    <property type="entry name" value="SnoaL_4"/>
    <property type="match status" value="1"/>
</dbReference>
<gene>
    <name evidence="2" type="ORF">MMARJ_01070</name>
</gene>
<dbReference type="Proteomes" id="UP000466831">
    <property type="component" value="Chromosome"/>
</dbReference>
<accession>A0ABN5ZLF3</accession>
<dbReference type="SUPFAM" id="SSF54427">
    <property type="entry name" value="NTF2-like"/>
    <property type="match status" value="1"/>
</dbReference>
<dbReference type="InterPro" id="IPR037401">
    <property type="entry name" value="SnoaL-like"/>
</dbReference>
<dbReference type="Gene3D" id="3.10.450.50">
    <property type="match status" value="1"/>
</dbReference>
<feature type="domain" description="SnoaL-like" evidence="1">
    <location>
        <begin position="24"/>
        <end position="141"/>
    </location>
</feature>
<evidence type="ECO:0000313" key="3">
    <source>
        <dbReference type="Proteomes" id="UP000466831"/>
    </source>
</evidence>
<reference evidence="2 3" key="1">
    <citation type="journal article" date="2019" name="Emerg. Microbes Infect.">
        <title>Comprehensive subspecies identification of 175 nontuberculous mycobacteria species based on 7547 genomic profiles.</title>
        <authorList>
            <person name="Matsumoto Y."/>
            <person name="Kinjo T."/>
            <person name="Motooka D."/>
            <person name="Nabeya D."/>
            <person name="Jung N."/>
            <person name="Uechi K."/>
            <person name="Horii T."/>
            <person name="Iida T."/>
            <person name="Fujita J."/>
            <person name="Nakamura S."/>
        </authorList>
    </citation>
    <scope>NUCLEOTIDE SEQUENCE [LARGE SCALE GENOMIC DNA]</scope>
    <source>
        <strain evidence="2 3">JCM 17324</strain>
    </source>
</reference>
<sequence length="197" mass="22818">MASAYNSAMATESERWAGLDRLDRLESSVAISQLPSRYAMALDARDLGELVALFVDDVDAGAEGRGRDALRRWYDRVLRRFYRSIHLICGHQFDFVDADHAIGSVYCRAEHEDGDGWFVITMLYDDVYERRDGQWYFVKRREHPWYSVDVTERPGPEFMRWPADITLRAAMPHRMPTWRSFWADGDAALPGHLSARP</sequence>
<evidence type="ECO:0000313" key="2">
    <source>
        <dbReference type="EMBL" id="BBY09367.1"/>
    </source>
</evidence>
<dbReference type="InterPro" id="IPR032710">
    <property type="entry name" value="NTF2-like_dom_sf"/>
</dbReference>